<feature type="transmembrane region" description="Helical" evidence="5">
    <location>
        <begin position="161"/>
        <end position="179"/>
    </location>
</feature>
<evidence type="ECO:0000313" key="7">
    <source>
        <dbReference type="EMBL" id="SUZ51822.1"/>
    </source>
</evidence>
<dbReference type="PROSITE" id="PS50928">
    <property type="entry name" value="ABC_TM1"/>
    <property type="match status" value="1"/>
</dbReference>
<protein>
    <recommendedName>
        <fullName evidence="6">ABC transmembrane type-1 domain-containing protein</fullName>
    </recommendedName>
</protein>
<dbReference type="InterPro" id="IPR043429">
    <property type="entry name" value="ArtM/GltK/GlnP/TcyL/YhdX-like"/>
</dbReference>
<evidence type="ECO:0000256" key="1">
    <source>
        <dbReference type="ARBA" id="ARBA00004141"/>
    </source>
</evidence>
<feature type="transmembrane region" description="Helical" evidence="5">
    <location>
        <begin position="428"/>
        <end position="451"/>
    </location>
</feature>
<dbReference type="SUPFAM" id="SSF161098">
    <property type="entry name" value="MetI-like"/>
    <property type="match status" value="1"/>
</dbReference>
<evidence type="ECO:0000256" key="2">
    <source>
        <dbReference type="ARBA" id="ARBA00022692"/>
    </source>
</evidence>
<dbReference type="AlphaFoldDB" id="A0A381NB69"/>
<feature type="transmembrane region" description="Helical" evidence="5">
    <location>
        <begin position="108"/>
        <end position="129"/>
    </location>
</feature>
<proteinExistence type="predicted"/>
<feature type="domain" description="ABC transmembrane type-1" evidence="6">
    <location>
        <begin position="298"/>
        <end position="492"/>
    </location>
</feature>
<dbReference type="GO" id="GO:0005886">
    <property type="term" value="C:plasma membrane"/>
    <property type="evidence" value="ECO:0007669"/>
    <property type="project" value="TreeGrafter"/>
</dbReference>
<organism evidence="7">
    <name type="scientific">marine metagenome</name>
    <dbReference type="NCBI Taxonomy" id="408172"/>
    <lineage>
        <taxon>unclassified sequences</taxon>
        <taxon>metagenomes</taxon>
        <taxon>ecological metagenomes</taxon>
    </lineage>
</organism>
<keyword evidence="3 5" id="KW-1133">Transmembrane helix</keyword>
<keyword evidence="2 5" id="KW-0812">Transmembrane</keyword>
<gene>
    <name evidence="7" type="ORF">METZ01_LOCUS4676</name>
</gene>
<feature type="transmembrane region" description="Helical" evidence="5">
    <location>
        <begin position="80"/>
        <end position="96"/>
    </location>
</feature>
<sequence>MLIFLFVVLPNLDFWKRIDPLRRIDFKPLKKWPDTMTLLELVFGRVPRFKYTVQTSLALAIFFIYLTLKMDQDSLGSEGMYVLSLVMFAYLGHLFSDELFDTTWNSIISFLSFFLIFSLISGIINFIFVEADWTIIWRNRRMLLVGPYFVNPITGSEIWRLWPPFYLIMLILGSAYGSLGEKRSKFLVPYAIFGLICVTLLVYEADYESVSEGGLTSNRGYDPIKSLFLLLGGLGAGCASFLAVHSRYHDAEEYKIRYFQNILVSFTVFSFIITIMILDPPDIIAENDGVKPSAWGGLVLNLIFASAAIVVGFGIGICLAFGRRSNLPVFYLPSIALIEIIRSGPLVAWLFFAQILLPDVVNPVWEADIASRVILVLSLFFGCYLAEVLRGGLQAVPYGQYEAATALGLSHTQIKLQIQLPQAIRTTLPAIVSLMIGMLKDTSLVYFFGIYDAFRVAKDLPAQWDFIGQHEQALLFVGMTFWILSFYLSKVSRRIEKNLGLTREGGGEAT</sequence>
<dbReference type="EMBL" id="UINC01000241">
    <property type="protein sequence ID" value="SUZ51822.1"/>
    <property type="molecule type" value="Genomic_DNA"/>
</dbReference>
<feature type="transmembrane region" description="Helical" evidence="5">
    <location>
        <begin position="223"/>
        <end position="244"/>
    </location>
</feature>
<feature type="transmembrane region" description="Helical" evidence="5">
    <location>
        <begin position="369"/>
        <end position="386"/>
    </location>
</feature>
<feature type="transmembrane region" description="Helical" evidence="5">
    <location>
        <begin position="256"/>
        <end position="278"/>
    </location>
</feature>
<dbReference type="Pfam" id="PF00528">
    <property type="entry name" value="BPD_transp_1"/>
    <property type="match status" value="1"/>
</dbReference>
<dbReference type="PANTHER" id="PTHR30614">
    <property type="entry name" value="MEMBRANE COMPONENT OF AMINO ACID ABC TRANSPORTER"/>
    <property type="match status" value="1"/>
</dbReference>
<dbReference type="InterPro" id="IPR000515">
    <property type="entry name" value="MetI-like"/>
</dbReference>
<feature type="transmembrane region" description="Helical" evidence="5">
    <location>
        <begin position="186"/>
        <end position="203"/>
    </location>
</feature>
<comment type="subcellular location">
    <subcellularLocation>
        <location evidence="1">Membrane</location>
        <topology evidence="1">Multi-pass membrane protein</topology>
    </subcellularLocation>
</comment>
<feature type="transmembrane region" description="Helical" evidence="5">
    <location>
        <begin position="51"/>
        <end position="68"/>
    </location>
</feature>
<dbReference type="CDD" id="cd06261">
    <property type="entry name" value="TM_PBP2"/>
    <property type="match status" value="1"/>
</dbReference>
<feature type="transmembrane region" description="Helical" evidence="5">
    <location>
        <begin position="471"/>
        <end position="489"/>
    </location>
</feature>
<name>A0A381NB69_9ZZZZ</name>
<feature type="transmembrane region" description="Helical" evidence="5">
    <location>
        <begin position="298"/>
        <end position="322"/>
    </location>
</feature>
<accession>A0A381NB69</accession>
<reference evidence="7" key="1">
    <citation type="submission" date="2018-05" db="EMBL/GenBank/DDBJ databases">
        <authorList>
            <person name="Lanie J.A."/>
            <person name="Ng W.-L."/>
            <person name="Kazmierczak K.M."/>
            <person name="Andrzejewski T.M."/>
            <person name="Davidsen T.M."/>
            <person name="Wayne K.J."/>
            <person name="Tettelin H."/>
            <person name="Glass J.I."/>
            <person name="Rusch D."/>
            <person name="Podicherti R."/>
            <person name="Tsui H.-C.T."/>
            <person name="Winkler M.E."/>
        </authorList>
    </citation>
    <scope>NUCLEOTIDE SEQUENCE</scope>
</reference>
<feature type="transmembrane region" description="Helical" evidence="5">
    <location>
        <begin position="329"/>
        <end position="357"/>
    </location>
</feature>
<evidence type="ECO:0000256" key="4">
    <source>
        <dbReference type="ARBA" id="ARBA00023136"/>
    </source>
</evidence>
<dbReference type="PANTHER" id="PTHR30614:SF41">
    <property type="entry name" value="INNER MEMBRANE AMINO-ACID ABC TRANSPORTER PERMEASE PROTEIN YHDY"/>
    <property type="match status" value="1"/>
</dbReference>
<evidence type="ECO:0000259" key="6">
    <source>
        <dbReference type="PROSITE" id="PS50928"/>
    </source>
</evidence>
<dbReference type="Gene3D" id="1.10.3720.10">
    <property type="entry name" value="MetI-like"/>
    <property type="match status" value="1"/>
</dbReference>
<dbReference type="GO" id="GO:0055085">
    <property type="term" value="P:transmembrane transport"/>
    <property type="evidence" value="ECO:0007669"/>
    <property type="project" value="InterPro"/>
</dbReference>
<evidence type="ECO:0000256" key="3">
    <source>
        <dbReference type="ARBA" id="ARBA00022989"/>
    </source>
</evidence>
<evidence type="ECO:0000256" key="5">
    <source>
        <dbReference type="SAM" id="Phobius"/>
    </source>
</evidence>
<dbReference type="GO" id="GO:0006865">
    <property type="term" value="P:amino acid transport"/>
    <property type="evidence" value="ECO:0007669"/>
    <property type="project" value="TreeGrafter"/>
</dbReference>
<keyword evidence="4 5" id="KW-0472">Membrane</keyword>
<dbReference type="InterPro" id="IPR035906">
    <property type="entry name" value="MetI-like_sf"/>
</dbReference>